<dbReference type="InterPro" id="IPR050191">
    <property type="entry name" value="ATP-dep_DNA_ligase"/>
</dbReference>
<dbReference type="EC" id="6.5.1.1" evidence="1"/>
<dbReference type="PANTHER" id="PTHR45674:SF13">
    <property type="entry name" value="DNA LIGASE-RELATED"/>
    <property type="match status" value="1"/>
</dbReference>
<feature type="domain" description="ATP-dependent DNA ligase family profile" evidence="10">
    <location>
        <begin position="263"/>
        <end position="387"/>
    </location>
</feature>
<accession>A0A3N5YK81</accession>
<organism evidence="11 12">
    <name type="scientific">Alteromonas sediminis</name>
    <dbReference type="NCBI Taxonomy" id="2259342"/>
    <lineage>
        <taxon>Bacteria</taxon>
        <taxon>Pseudomonadati</taxon>
        <taxon>Pseudomonadota</taxon>
        <taxon>Gammaproteobacteria</taxon>
        <taxon>Alteromonadales</taxon>
        <taxon>Alteromonadaceae</taxon>
        <taxon>Alteromonas/Salinimonas group</taxon>
        <taxon>Alteromonas</taxon>
    </lineage>
</organism>
<dbReference type="GO" id="GO:0003910">
    <property type="term" value="F:DNA ligase (ATP) activity"/>
    <property type="evidence" value="ECO:0007669"/>
    <property type="project" value="UniProtKB-EC"/>
</dbReference>
<keyword evidence="12" id="KW-1185">Reference proteome</keyword>
<keyword evidence="7" id="KW-0234">DNA repair</keyword>
<dbReference type="Gene3D" id="3.30.470.30">
    <property type="entry name" value="DNA ligase/mRNA capping enzyme"/>
    <property type="match status" value="1"/>
</dbReference>
<dbReference type="GO" id="GO:0006310">
    <property type="term" value="P:DNA recombination"/>
    <property type="evidence" value="ECO:0007669"/>
    <property type="project" value="UniProtKB-KW"/>
</dbReference>
<evidence type="ECO:0000256" key="3">
    <source>
        <dbReference type="ARBA" id="ARBA00022618"/>
    </source>
</evidence>
<dbReference type="Pfam" id="PF01068">
    <property type="entry name" value="DNA_ligase_A_M"/>
    <property type="match status" value="1"/>
</dbReference>
<evidence type="ECO:0000259" key="10">
    <source>
        <dbReference type="PROSITE" id="PS50160"/>
    </source>
</evidence>
<dbReference type="GO" id="GO:0006281">
    <property type="term" value="P:DNA repair"/>
    <property type="evidence" value="ECO:0007669"/>
    <property type="project" value="UniProtKB-KW"/>
</dbReference>
<evidence type="ECO:0000256" key="2">
    <source>
        <dbReference type="ARBA" id="ARBA00022598"/>
    </source>
</evidence>
<dbReference type="EMBL" id="RPOK01000005">
    <property type="protein sequence ID" value="RPJ65241.1"/>
    <property type="molecule type" value="Genomic_DNA"/>
</dbReference>
<evidence type="ECO:0000256" key="6">
    <source>
        <dbReference type="ARBA" id="ARBA00023172"/>
    </source>
</evidence>
<evidence type="ECO:0000256" key="4">
    <source>
        <dbReference type="ARBA" id="ARBA00022723"/>
    </source>
</evidence>
<reference evidence="11 12" key="1">
    <citation type="submission" date="2018-11" db="EMBL/GenBank/DDBJ databases">
        <authorList>
            <person name="Ye M.-Q."/>
            <person name="Du Z.-J."/>
        </authorList>
    </citation>
    <scope>NUCLEOTIDE SEQUENCE [LARGE SCALE GENOMIC DNA]</scope>
    <source>
        <strain evidence="11 12">U0105</strain>
    </source>
</reference>
<dbReference type="SUPFAM" id="SSF56091">
    <property type="entry name" value="DNA ligase/mRNA capping enzyme, catalytic domain"/>
    <property type="match status" value="1"/>
</dbReference>
<keyword evidence="6" id="KW-0233">DNA recombination</keyword>
<protein>
    <recommendedName>
        <fullName evidence="1">DNA ligase (ATP)</fullName>
        <ecNumber evidence="1">6.5.1.1</ecNumber>
    </recommendedName>
</protein>
<evidence type="ECO:0000256" key="5">
    <source>
        <dbReference type="ARBA" id="ARBA00022763"/>
    </source>
</evidence>
<evidence type="ECO:0000313" key="11">
    <source>
        <dbReference type="EMBL" id="RPJ65241.1"/>
    </source>
</evidence>
<dbReference type="GO" id="GO:0046872">
    <property type="term" value="F:metal ion binding"/>
    <property type="evidence" value="ECO:0007669"/>
    <property type="project" value="UniProtKB-KW"/>
</dbReference>
<keyword evidence="3" id="KW-0132">Cell division</keyword>
<name>A0A3N5YK81_9ALTE</name>
<keyword evidence="4" id="KW-0479">Metal-binding</keyword>
<dbReference type="PROSITE" id="PS50160">
    <property type="entry name" value="DNA_LIGASE_A3"/>
    <property type="match status" value="1"/>
</dbReference>
<dbReference type="GO" id="GO:0005524">
    <property type="term" value="F:ATP binding"/>
    <property type="evidence" value="ECO:0007669"/>
    <property type="project" value="InterPro"/>
</dbReference>
<evidence type="ECO:0000256" key="9">
    <source>
        <dbReference type="ARBA" id="ARBA00034003"/>
    </source>
</evidence>
<evidence type="ECO:0000256" key="8">
    <source>
        <dbReference type="ARBA" id="ARBA00023306"/>
    </source>
</evidence>
<dbReference type="RefSeq" id="WP_124028788.1">
    <property type="nucleotide sequence ID" value="NZ_JBHRSN010000014.1"/>
</dbReference>
<dbReference type="Proteomes" id="UP000275281">
    <property type="component" value="Unassembled WGS sequence"/>
</dbReference>
<dbReference type="PANTHER" id="PTHR45674">
    <property type="entry name" value="DNA LIGASE 1/3 FAMILY MEMBER"/>
    <property type="match status" value="1"/>
</dbReference>
<dbReference type="InterPro" id="IPR026333">
    <property type="entry name" value="ATP_dep_DNA_lig_pp_1105_fam"/>
</dbReference>
<dbReference type="NCBIfam" id="TIGR04120">
    <property type="entry name" value="DNA_lig_bact"/>
    <property type="match status" value="1"/>
</dbReference>
<evidence type="ECO:0000313" key="12">
    <source>
        <dbReference type="Proteomes" id="UP000275281"/>
    </source>
</evidence>
<dbReference type="CDD" id="cd07972">
    <property type="entry name" value="OBF_DNA_ligase_Arch_LigB"/>
    <property type="match status" value="1"/>
</dbReference>
<evidence type="ECO:0000256" key="1">
    <source>
        <dbReference type="ARBA" id="ARBA00012727"/>
    </source>
</evidence>
<comment type="caution">
    <text evidence="11">The sequence shown here is derived from an EMBL/GenBank/DDBJ whole genome shotgun (WGS) entry which is preliminary data.</text>
</comment>
<dbReference type="InterPro" id="IPR012340">
    <property type="entry name" value="NA-bd_OB-fold"/>
</dbReference>
<dbReference type="Gene3D" id="2.40.50.140">
    <property type="entry name" value="Nucleic acid-binding proteins"/>
    <property type="match status" value="1"/>
</dbReference>
<dbReference type="Pfam" id="PF04679">
    <property type="entry name" value="DNA_ligase_A_C"/>
    <property type="match status" value="1"/>
</dbReference>
<evidence type="ECO:0000256" key="7">
    <source>
        <dbReference type="ARBA" id="ARBA00023204"/>
    </source>
</evidence>
<keyword evidence="2 11" id="KW-0436">Ligase</keyword>
<dbReference type="InterPro" id="IPR012309">
    <property type="entry name" value="DNA_ligase_ATP-dep_C"/>
</dbReference>
<dbReference type="AlphaFoldDB" id="A0A3N5YK81"/>
<dbReference type="OrthoDB" id="9767858at2"/>
<dbReference type="SUPFAM" id="SSF50249">
    <property type="entry name" value="Nucleic acid-binding proteins"/>
    <property type="match status" value="1"/>
</dbReference>
<gene>
    <name evidence="11" type="ORF">DRW07_15140</name>
</gene>
<dbReference type="InterPro" id="IPR012310">
    <property type="entry name" value="DNA_ligase_ATP-dep_cent"/>
</dbReference>
<keyword evidence="5" id="KW-0227">DNA damage</keyword>
<keyword evidence="8" id="KW-0131">Cell cycle</keyword>
<proteinExistence type="predicted"/>
<sequence>MDAFSQLLDQLYFTNSTKTKSALIQAYLHATPDPDRGWAIAAIAGTLTFDFFKRNTVKKLILDHVDPTLFALSYDYVGEMSETVAHLWPHSINSDEPLPSLHEIVMQFTHCKKPEVPTLLTRYLSRMYASQRWALLKLGTRGLRVGVSARALKQCLAEYGNVDVSDIERIWHGLTPPYTDLMAWLDGHAPIPDVSDKGKALYSRTGDDISHSFGDLLDSVELNGRLDGELVVMLNSKVAPFNDLQQRLNKKKPSKRLMEMLPVHLIVYDALTLDGNTLTSLPLSERRKQLDAWFEGKRHPRLHLSEKFTVTNKDACVQLREHAITHPHIEGLMLKRLDSVYVNGRPSGQWYKWKRDPYVVDAVIMYAQRGHGKRSSFYSDYTFGTWQGDTLLPIGKAYSGFTDEELKKLDTWVRKNTVGHFGPVKEVKKALVFEIAFDSVHESKRHKSGLALRFPRIHRIRWDKPANEADTLDTVRRLITTR</sequence>
<comment type="catalytic activity">
    <reaction evidence="9">
        <text>ATP + (deoxyribonucleotide)n-3'-hydroxyl + 5'-phospho-(deoxyribonucleotide)m = (deoxyribonucleotide)n+m + AMP + diphosphate.</text>
        <dbReference type="EC" id="6.5.1.1"/>
    </reaction>
</comment>
<dbReference type="GO" id="GO:0051301">
    <property type="term" value="P:cell division"/>
    <property type="evidence" value="ECO:0007669"/>
    <property type="project" value="UniProtKB-KW"/>
</dbReference>